<dbReference type="Proteomes" id="UP001153269">
    <property type="component" value="Unassembled WGS sequence"/>
</dbReference>
<protein>
    <submittedName>
        <fullName evidence="2">Uncharacterized protein</fullName>
    </submittedName>
</protein>
<feature type="compositionally biased region" description="Basic and acidic residues" evidence="1">
    <location>
        <begin position="70"/>
        <end position="79"/>
    </location>
</feature>
<gene>
    <name evidence="2" type="ORF">PLEPLA_LOCUS25023</name>
</gene>
<evidence type="ECO:0000313" key="2">
    <source>
        <dbReference type="EMBL" id="CAB1436990.1"/>
    </source>
</evidence>
<evidence type="ECO:0000256" key="1">
    <source>
        <dbReference type="SAM" id="MobiDB-lite"/>
    </source>
</evidence>
<feature type="region of interest" description="Disordered" evidence="1">
    <location>
        <begin position="27"/>
        <end position="100"/>
    </location>
</feature>
<comment type="caution">
    <text evidence="2">The sequence shown here is derived from an EMBL/GenBank/DDBJ whole genome shotgun (WGS) entry which is preliminary data.</text>
</comment>
<reference evidence="2" key="1">
    <citation type="submission" date="2020-03" db="EMBL/GenBank/DDBJ databases">
        <authorList>
            <person name="Weist P."/>
        </authorList>
    </citation>
    <scope>NUCLEOTIDE SEQUENCE</scope>
</reference>
<proteinExistence type="predicted"/>
<feature type="compositionally biased region" description="Basic residues" evidence="1">
    <location>
        <begin position="80"/>
        <end position="92"/>
    </location>
</feature>
<accession>A0A9N7UTW7</accession>
<dbReference type="AlphaFoldDB" id="A0A9N7UTW7"/>
<dbReference type="EMBL" id="CADEAL010001968">
    <property type="protein sequence ID" value="CAB1436990.1"/>
    <property type="molecule type" value="Genomic_DNA"/>
</dbReference>
<name>A0A9N7UTW7_PLEPL</name>
<evidence type="ECO:0000313" key="3">
    <source>
        <dbReference type="Proteomes" id="UP001153269"/>
    </source>
</evidence>
<keyword evidence="3" id="KW-1185">Reference proteome</keyword>
<organism evidence="2 3">
    <name type="scientific">Pleuronectes platessa</name>
    <name type="common">European plaice</name>
    <dbReference type="NCBI Taxonomy" id="8262"/>
    <lineage>
        <taxon>Eukaryota</taxon>
        <taxon>Metazoa</taxon>
        <taxon>Chordata</taxon>
        <taxon>Craniata</taxon>
        <taxon>Vertebrata</taxon>
        <taxon>Euteleostomi</taxon>
        <taxon>Actinopterygii</taxon>
        <taxon>Neopterygii</taxon>
        <taxon>Teleostei</taxon>
        <taxon>Neoteleostei</taxon>
        <taxon>Acanthomorphata</taxon>
        <taxon>Carangaria</taxon>
        <taxon>Pleuronectiformes</taxon>
        <taxon>Pleuronectoidei</taxon>
        <taxon>Pleuronectidae</taxon>
        <taxon>Pleuronectes</taxon>
    </lineage>
</organism>
<feature type="compositionally biased region" description="Basic residues" evidence="1">
    <location>
        <begin position="54"/>
        <end position="69"/>
    </location>
</feature>
<sequence length="113" mass="12301">MELGVGSPAPHPRSPLSVCGSTLFNAGSVHPQSPGTLRRIVPSENAKTAARAGKEKKQKKKKQKQKKKLREITGDDGGSKQKHKHKKPKPRKLSFLLKDFSSSPVVDRANVAN</sequence>